<keyword evidence="3" id="KW-1185">Reference proteome</keyword>
<reference evidence="2 3" key="1">
    <citation type="submission" date="2023-03" db="EMBL/GenBank/DDBJ databases">
        <title>High-quality genome of Scylla paramamosain provides insights in environmental adaptation.</title>
        <authorList>
            <person name="Zhang L."/>
        </authorList>
    </citation>
    <scope>NUCLEOTIDE SEQUENCE [LARGE SCALE GENOMIC DNA]</scope>
    <source>
        <strain evidence="2">LZ_2023a</strain>
        <tissue evidence="2">Muscle</tissue>
    </source>
</reference>
<keyword evidence="1" id="KW-0732">Signal</keyword>
<feature type="chain" id="PRO_5043474815" evidence="1">
    <location>
        <begin position="21"/>
        <end position="158"/>
    </location>
</feature>
<evidence type="ECO:0000256" key="1">
    <source>
        <dbReference type="SAM" id="SignalP"/>
    </source>
</evidence>
<dbReference type="Proteomes" id="UP001487740">
    <property type="component" value="Unassembled WGS sequence"/>
</dbReference>
<organism evidence="2 3">
    <name type="scientific">Scylla paramamosain</name>
    <name type="common">Mud crab</name>
    <dbReference type="NCBI Taxonomy" id="85552"/>
    <lineage>
        <taxon>Eukaryota</taxon>
        <taxon>Metazoa</taxon>
        <taxon>Ecdysozoa</taxon>
        <taxon>Arthropoda</taxon>
        <taxon>Crustacea</taxon>
        <taxon>Multicrustacea</taxon>
        <taxon>Malacostraca</taxon>
        <taxon>Eumalacostraca</taxon>
        <taxon>Eucarida</taxon>
        <taxon>Decapoda</taxon>
        <taxon>Pleocyemata</taxon>
        <taxon>Brachyura</taxon>
        <taxon>Eubrachyura</taxon>
        <taxon>Portunoidea</taxon>
        <taxon>Portunidae</taxon>
        <taxon>Portuninae</taxon>
        <taxon>Scylla</taxon>
    </lineage>
</organism>
<comment type="caution">
    <text evidence="2">The sequence shown here is derived from an EMBL/GenBank/DDBJ whole genome shotgun (WGS) entry which is preliminary data.</text>
</comment>
<accession>A0AAW0TFG0</accession>
<protein>
    <submittedName>
        <fullName evidence="2">Uncharacterized protein</fullName>
    </submittedName>
</protein>
<sequence length="158" mass="16983">MAPQLLLPALLLLVCTGTHGYLCLDSLSCPDVGYYAKCFDFCDTQYFRCNAEGQAGVLSTCPFGLVFDYDPAGVSSKCVLFEDCSHMSNGCDANPPQCKGVFEMLPACRNCSDTFYFCDPNQATGVHAVCSHGMMFNPVPSHPGCIPESDCPCTDPSC</sequence>
<evidence type="ECO:0000313" key="2">
    <source>
        <dbReference type="EMBL" id="KAK8385277.1"/>
    </source>
</evidence>
<name>A0AAW0TFG0_SCYPA</name>
<evidence type="ECO:0000313" key="3">
    <source>
        <dbReference type="Proteomes" id="UP001487740"/>
    </source>
</evidence>
<gene>
    <name evidence="2" type="ORF">O3P69_012245</name>
</gene>
<feature type="signal peptide" evidence="1">
    <location>
        <begin position="1"/>
        <end position="20"/>
    </location>
</feature>
<dbReference type="EMBL" id="JARAKH010000033">
    <property type="protein sequence ID" value="KAK8385277.1"/>
    <property type="molecule type" value="Genomic_DNA"/>
</dbReference>
<proteinExistence type="predicted"/>
<dbReference type="AlphaFoldDB" id="A0AAW0TFG0"/>